<reference evidence="2 4" key="1">
    <citation type="journal article" date="2010" name="Stand. Genomic Sci.">
        <title>Complete genome sequence of Meiothermus ruber type strain (21).</title>
        <authorList>
            <person name="Tindall B.J."/>
            <person name="Sikorski J."/>
            <person name="Lucas S."/>
            <person name="Goltsman E."/>
            <person name="Copeland A."/>
            <person name="Glavina Del Rio T."/>
            <person name="Nolan M."/>
            <person name="Tice H."/>
            <person name="Cheng J.F."/>
            <person name="Han C."/>
            <person name="Pitluck S."/>
            <person name="Liolios K."/>
            <person name="Ivanova N."/>
            <person name="Mavromatis K."/>
            <person name="Ovchinnikova G."/>
            <person name="Pati A."/>
            <person name="Fahnrich R."/>
            <person name="Goodwin L."/>
            <person name="Chen A."/>
            <person name="Palaniappan K."/>
            <person name="Land M."/>
            <person name="Hauser L."/>
            <person name="Chang Y.J."/>
            <person name="Jeffries C.D."/>
            <person name="Rohde M."/>
            <person name="Goker M."/>
            <person name="Woyke T."/>
            <person name="Bristow J."/>
            <person name="Eisen J.A."/>
            <person name="Markowitz V."/>
            <person name="Hugenholtz P."/>
            <person name="Kyrpides N.C."/>
            <person name="Klenk H.P."/>
            <person name="Lapidus A."/>
        </authorList>
    </citation>
    <scope>NUCLEOTIDE SEQUENCE [LARGE SCALE GENOMIC DNA]</scope>
    <source>
        <strain evidence="4">ATCC 35948 / DSM 1279 / VKM B-1258 / 21</strain>
        <strain evidence="2">DSM 1279</strain>
    </source>
</reference>
<dbReference type="STRING" id="504728.K649_14785"/>
<dbReference type="PATRIC" id="fig|504728.9.peg.3035"/>
<reference evidence="3 5" key="3">
    <citation type="submission" date="2013-04" db="EMBL/GenBank/DDBJ databases">
        <authorList>
            <person name="Chin J."/>
            <person name="Alexander D.H."/>
            <person name="Marks P."/>
            <person name="Korlach J."/>
            <person name="Clum A."/>
            <person name="Copeland A."/>
        </authorList>
    </citation>
    <scope>NUCLEOTIDE SEQUENCE [LARGE SCALE GENOMIC DNA]</scope>
    <source>
        <strain evidence="5">ATCC 35948 / DSM 1279 / VKM B-1258 / 21</strain>
        <strain evidence="3">DSM 1279</strain>
    </source>
</reference>
<dbReference type="Proteomes" id="UP000006655">
    <property type="component" value="Chromosome"/>
</dbReference>
<keyword evidence="4" id="KW-1185">Reference proteome</keyword>
<evidence type="ECO:0000313" key="2">
    <source>
        <dbReference type="EMBL" id="ADD28317.1"/>
    </source>
</evidence>
<protein>
    <submittedName>
        <fullName evidence="3">Uncharacterized protein</fullName>
    </submittedName>
</protein>
<dbReference type="EMBL" id="CP001743">
    <property type="protein sequence ID" value="ADD28317.1"/>
    <property type="molecule type" value="Genomic_DNA"/>
</dbReference>
<evidence type="ECO:0000256" key="1">
    <source>
        <dbReference type="SAM" id="Phobius"/>
    </source>
</evidence>
<dbReference type="EMBL" id="CP005385">
    <property type="protein sequence ID" value="AGK06243.1"/>
    <property type="molecule type" value="Genomic_DNA"/>
</dbReference>
<sequence>METNFAAALLMAGLVFVILFSVWYPHAQQQKTDQNVRALARMLRHARRHNTLVRYHNGVPFVVTHQRRGLVYMYGGRMVSREQLVSLLGSEAVVRRAEQEESMQAPNPTRLTIPN</sequence>
<dbReference type="OrthoDB" id="34432at2"/>
<name>D3PS84_MEIRD</name>
<dbReference type="KEGG" id="mrb:Mrub_1555"/>
<keyword evidence="1" id="KW-0812">Transmembrane</keyword>
<accession>D3PS84</accession>
<reference evidence="3" key="2">
    <citation type="submission" date="2013-04" db="EMBL/GenBank/DDBJ databases">
        <title>Non-Hybrid, Finished Microbial Genome Assemblies from Long-Read SMRT Sequencing Data.</title>
        <authorList>
            <person name="Klammer A."/>
            <person name="Drake J."/>
            <person name="Heiner C."/>
            <person name="Clum A."/>
            <person name="Copeland A."/>
            <person name="Huddleston J."/>
            <person name="Eichler E."/>
            <person name="Turner S.W."/>
        </authorList>
    </citation>
    <scope>NUCLEOTIDE SEQUENCE</scope>
    <source>
        <strain evidence="3">DSM 1279</strain>
    </source>
</reference>
<feature type="transmembrane region" description="Helical" evidence="1">
    <location>
        <begin position="6"/>
        <end position="24"/>
    </location>
</feature>
<keyword evidence="1" id="KW-1133">Transmembrane helix</keyword>
<dbReference type="RefSeq" id="WP_013013819.1">
    <property type="nucleotide sequence ID" value="NC_013946.1"/>
</dbReference>
<organism evidence="3 5">
    <name type="scientific">Meiothermus ruber (strain ATCC 35948 / DSM 1279 / VKM B-1258 / 21)</name>
    <name type="common">Thermus ruber</name>
    <dbReference type="NCBI Taxonomy" id="504728"/>
    <lineage>
        <taxon>Bacteria</taxon>
        <taxon>Thermotogati</taxon>
        <taxon>Deinococcota</taxon>
        <taxon>Deinococci</taxon>
        <taxon>Thermales</taxon>
        <taxon>Thermaceae</taxon>
        <taxon>Meiothermus</taxon>
    </lineage>
</organism>
<dbReference type="AlphaFoldDB" id="D3PS84"/>
<evidence type="ECO:0000313" key="5">
    <source>
        <dbReference type="Proteomes" id="UP000013026"/>
    </source>
</evidence>
<proteinExistence type="predicted"/>
<gene>
    <name evidence="2" type="ordered locus">Mrub_1555</name>
    <name evidence="3" type="ORF">K649_14785</name>
</gene>
<evidence type="ECO:0000313" key="4">
    <source>
        <dbReference type="Proteomes" id="UP000006655"/>
    </source>
</evidence>
<dbReference type="KEGG" id="mre:K649_14785"/>
<evidence type="ECO:0000313" key="3">
    <source>
        <dbReference type="EMBL" id="AGK06243.1"/>
    </source>
</evidence>
<dbReference type="Proteomes" id="UP000013026">
    <property type="component" value="Chromosome"/>
</dbReference>
<keyword evidence="1" id="KW-0472">Membrane</keyword>